<sequence>MELSRWLLRTMPPRPLVVTVPGGTEARLAVERCVRERAWGTAFSPAEANILVVAGVAGHALEPLVEQLWGLIPAPRTRVDVQAANDAPRELDVAVSALHNVDYQHKQATEALSAGDRPESEAGRQEHGSHAEHRSHHSAPSGSGHAEQDQQQHGHHEHHGHHGHDMDGMQLAGGVPMAGRADDRDGLTLDQLHVPLGPLLPLWPPGLVVRTKLQGDVIQQAAVEVLGIGDARGDAFWLRPGRPLKARWLDASAALLAIAGWADAAAVARRLRDQVLTGTPQAEIAGPIRRWGRQVRRSRTLPWLLTGVGQVPDKPSTPRALAGDALTRLYRWVDSLADPKTSVAPPDVADGTPWAVDVLPSVLEGCELATARLIVASLDLDTDMLTVCEAHHG</sequence>
<keyword evidence="3" id="KW-1185">Reference proteome</keyword>
<protein>
    <submittedName>
        <fullName evidence="2">Uncharacterized protein</fullName>
    </submittedName>
</protein>
<comment type="caution">
    <text evidence="2">The sequence shown here is derived from an EMBL/GenBank/DDBJ whole genome shotgun (WGS) entry which is preliminary data.</text>
</comment>
<dbReference type="EMBL" id="SWMS01000056">
    <property type="protein sequence ID" value="TKG58249.1"/>
    <property type="molecule type" value="Genomic_DNA"/>
</dbReference>
<evidence type="ECO:0000313" key="3">
    <source>
        <dbReference type="Proteomes" id="UP000309992"/>
    </source>
</evidence>
<name>A0ABY2RS91_9PSEU</name>
<reference evidence="2 3" key="1">
    <citation type="journal article" date="2015" name="Antonie Van Leeuwenhoek">
        <title>Prauserella endophytica sp. nov., an endophytic actinobacterium isolated from Tamarix taklamakanensis.</title>
        <authorList>
            <person name="Liu J.M."/>
            <person name="Habden X."/>
            <person name="Guo L."/>
            <person name="Tuo L."/>
            <person name="Jiang Z.K."/>
            <person name="Liu S.W."/>
            <person name="Liu X.F."/>
            <person name="Chen L."/>
            <person name="Li R.F."/>
            <person name="Zhang Y.Q."/>
            <person name="Sun C.H."/>
        </authorList>
    </citation>
    <scope>NUCLEOTIDE SEQUENCE [LARGE SCALE GENOMIC DNA]</scope>
    <source>
        <strain evidence="2 3">CGMCC 4.7182</strain>
    </source>
</reference>
<dbReference type="Proteomes" id="UP000309992">
    <property type="component" value="Unassembled WGS sequence"/>
</dbReference>
<evidence type="ECO:0000256" key="1">
    <source>
        <dbReference type="SAM" id="MobiDB-lite"/>
    </source>
</evidence>
<accession>A0ABY2RS91</accession>
<feature type="region of interest" description="Disordered" evidence="1">
    <location>
        <begin position="110"/>
        <end position="183"/>
    </location>
</feature>
<organism evidence="2 3">
    <name type="scientific">Prauserella endophytica</name>
    <dbReference type="NCBI Taxonomy" id="1592324"/>
    <lineage>
        <taxon>Bacteria</taxon>
        <taxon>Bacillati</taxon>
        <taxon>Actinomycetota</taxon>
        <taxon>Actinomycetes</taxon>
        <taxon>Pseudonocardiales</taxon>
        <taxon>Pseudonocardiaceae</taxon>
        <taxon>Prauserella</taxon>
        <taxon>Prauserella coralliicola group</taxon>
    </lineage>
</organism>
<evidence type="ECO:0000313" key="2">
    <source>
        <dbReference type="EMBL" id="TKG58249.1"/>
    </source>
</evidence>
<feature type="compositionally biased region" description="Basic and acidic residues" evidence="1">
    <location>
        <begin position="116"/>
        <end position="132"/>
    </location>
</feature>
<gene>
    <name evidence="2" type="ORF">FCN18_38195</name>
</gene>
<proteinExistence type="predicted"/>